<reference evidence="2 3" key="1">
    <citation type="submission" date="2017-02" db="EMBL/GenBank/DDBJ databases">
        <authorList>
            <person name="Peterson S.W."/>
        </authorList>
    </citation>
    <scope>NUCLEOTIDE SEQUENCE [LARGE SCALE GENOMIC DNA]</scope>
    <source>
        <strain evidence="2 3">DSM 21749</strain>
    </source>
</reference>
<evidence type="ECO:0000313" key="2">
    <source>
        <dbReference type="EMBL" id="SKA11492.1"/>
    </source>
</evidence>
<sequence length="98" mass="10197">MKLMQSVAVALVFSSALVACDRRDEHLQDEARSADTTVIDENTPDTYVDPDVASQAVDPDQRCTGLTGQALTDCEAEAAAATGADISSGDNVEPPVGD</sequence>
<evidence type="ECO:0000256" key="1">
    <source>
        <dbReference type="SAM" id="MobiDB-lite"/>
    </source>
</evidence>
<dbReference type="Proteomes" id="UP000190061">
    <property type="component" value="Unassembled WGS sequence"/>
</dbReference>
<name>A0A1T4R621_9GAMM</name>
<feature type="region of interest" description="Disordered" evidence="1">
    <location>
        <begin position="28"/>
        <end position="52"/>
    </location>
</feature>
<keyword evidence="3" id="KW-1185">Reference proteome</keyword>
<dbReference type="EMBL" id="FUXP01000007">
    <property type="protein sequence ID" value="SKA11492.1"/>
    <property type="molecule type" value="Genomic_DNA"/>
</dbReference>
<dbReference type="AlphaFoldDB" id="A0A1T4R621"/>
<dbReference type="PROSITE" id="PS51257">
    <property type="entry name" value="PROKAR_LIPOPROTEIN"/>
    <property type="match status" value="1"/>
</dbReference>
<evidence type="ECO:0000313" key="3">
    <source>
        <dbReference type="Proteomes" id="UP000190061"/>
    </source>
</evidence>
<proteinExistence type="predicted"/>
<dbReference type="RefSeq" id="WP_078758560.1">
    <property type="nucleotide sequence ID" value="NZ_FUXP01000007.1"/>
</dbReference>
<organism evidence="2 3">
    <name type="scientific">Lysobacter spongiicola DSM 21749</name>
    <dbReference type="NCBI Taxonomy" id="1122188"/>
    <lineage>
        <taxon>Bacteria</taxon>
        <taxon>Pseudomonadati</taxon>
        <taxon>Pseudomonadota</taxon>
        <taxon>Gammaproteobacteria</taxon>
        <taxon>Lysobacterales</taxon>
        <taxon>Lysobacteraceae</taxon>
        <taxon>Novilysobacter</taxon>
    </lineage>
</organism>
<gene>
    <name evidence="2" type="ORF">SAMN02745674_01990</name>
</gene>
<accession>A0A1T4R621</accession>
<protein>
    <submittedName>
        <fullName evidence="2">Uncharacterized protein</fullName>
    </submittedName>
</protein>